<dbReference type="AlphaFoldDB" id="B8HP18"/>
<dbReference type="eggNOG" id="ENOG50321IH">
    <property type="taxonomic scope" value="Bacteria"/>
</dbReference>
<name>B8HP18_CYAP4</name>
<gene>
    <name evidence="1" type="ordered locus">Cyan7425_3280</name>
</gene>
<dbReference type="STRING" id="395961.Cyan7425_3280"/>
<evidence type="ECO:0000313" key="1">
    <source>
        <dbReference type="EMBL" id="ACL45605.1"/>
    </source>
</evidence>
<dbReference type="HOGENOM" id="CLU_1486727_0_0_3"/>
<dbReference type="KEGG" id="cyn:Cyan7425_3280"/>
<organism evidence="1">
    <name type="scientific">Cyanothece sp. (strain PCC 7425 / ATCC 29141)</name>
    <dbReference type="NCBI Taxonomy" id="395961"/>
    <lineage>
        <taxon>Bacteria</taxon>
        <taxon>Bacillati</taxon>
        <taxon>Cyanobacteriota</taxon>
        <taxon>Cyanophyceae</taxon>
        <taxon>Gomontiellales</taxon>
        <taxon>Cyanothecaceae</taxon>
        <taxon>Cyanothece</taxon>
    </lineage>
</organism>
<dbReference type="EMBL" id="CP001344">
    <property type="protein sequence ID" value="ACL45605.1"/>
    <property type="molecule type" value="Genomic_DNA"/>
</dbReference>
<proteinExistence type="predicted"/>
<sequence length="181" mass="19094">MPNHLSTSSAGPKISRALPGLSVLAVFATLLMLLMLNAARATASEQTSQGCSFKAGTYIIALNDATGSDGRGVLSLQSDGTVAVLNSNQSGGSSFAPFTSQLGTWECKRNRITARTINFTLPNNSQQQQIARVDYKATLLKTGKIQGSLEVRFFPLTANPQAANPAPAFTNTFTGQLVQAK</sequence>
<accession>B8HP18</accession>
<protein>
    <submittedName>
        <fullName evidence="1">Uncharacterized protein</fullName>
    </submittedName>
</protein>
<reference evidence="1" key="1">
    <citation type="submission" date="2009-01" db="EMBL/GenBank/DDBJ databases">
        <title>Complete sequence of chromosome Cyanothece sp. PCC 7425.</title>
        <authorList>
            <consortium name="US DOE Joint Genome Institute"/>
            <person name="Lucas S."/>
            <person name="Copeland A."/>
            <person name="Lapidus A."/>
            <person name="Glavina del Rio T."/>
            <person name="Dalin E."/>
            <person name="Tice H."/>
            <person name="Bruce D."/>
            <person name="Goodwin L."/>
            <person name="Pitluck S."/>
            <person name="Sims D."/>
            <person name="Meineke L."/>
            <person name="Brettin T."/>
            <person name="Detter J.C."/>
            <person name="Han C."/>
            <person name="Larimer F."/>
            <person name="Land M."/>
            <person name="Hauser L."/>
            <person name="Kyrpides N."/>
            <person name="Ovchinnikova G."/>
            <person name="Liberton M."/>
            <person name="Stoeckel J."/>
            <person name="Banerjee A."/>
            <person name="Singh A."/>
            <person name="Page L."/>
            <person name="Sato H."/>
            <person name="Zhao L."/>
            <person name="Sherman L."/>
            <person name="Pakrasi H."/>
            <person name="Richardson P."/>
        </authorList>
    </citation>
    <scope>NUCLEOTIDE SEQUENCE</scope>
    <source>
        <strain evidence="1">PCC 7425</strain>
    </source>
</reference>